<dbReference type="Proteomes" id="UP000246104">
    <property type="component" value="Unassembled WGS sequence"/>
</dbReference>
<feature type="non-terminal residue" evidence="1">
    <location>
        <position position="1"/>
    </location>
</feature>
<accession>A0A317JMU7</accession>
<protein>
    <submittedName>
        <fullName evidence="1">Uncharacterized protein</fullName>
    </submittedName>
</protein>
<name>A0A317JMU7_9BACT</name>
<evidence type="ECO:0000313" key="2">
    <source>
        <dbReference type="Proteomes" id="UP000246104"/>
    </source>
</evidence>
<gene>
    <name evidence="1" type="ORF">C5B42_04470</name>
</gene>
<dbReference type="AlphaFoldDB" id="A0A317JMU7"/>
<evidence type="ECO:0000313" key="1">
    <source>
        <dbReference type="EMBL" id="PWU22997.1"/>
    </source>
</evidence>
<dbReference type="EMBL" id="PSRQ01000049">
    <property type="protein sequence ID" value="PWU22997.1"/>
    <property type="molecule type" value="Genomic_DNA"/>
</dbReference>
<organism evidence="1 2">
    <name type="scientific">Candidatus Cerribacteria bacterium 'Amazon FNV 2010 28 9'</name>
    <dbReference type="NCBI Taxonomy" id="2081795"/>
    <lineage>
        <taxon>Bacteria</taxon>
        <taxon>Candidatus Cerribacteria</taxon>
    </lineage>
</organism>
<comment type="caution">
    <text evidence="1">The sequence shown here is derived from an EMBL/GenBank/DDBJ whole genome shotgun (WGS) entry which is preliminary data.</text>
</comment>
<reference evidence="1 2" key="1">
    <citation type="submission" date="2018-02" db="EMBL/GenBank/DDBJ databases">
        <title>Genomic Reconstructions from Amazon Rainforest and Pasture Soil Reveal Novel Insights into the Physiology of Candidate Phyla in Tropical Sites.</title>
        <authorList>
            <person name="Kroeger M.E."/>
            <person name="Delmont T."/>
            <person name="Eren A.M."/>
            <person name="Guo J."/>
            <person name="Meyer K.M."/>
            <person name="Khan K."/>
            <person name="Rodrigues J.L.M."/>
            <person name="Bohannan B.J.M."/>
            <person name="Tringe S."/>
            <person name="Borges C.D."/>
            <person name="Tiedje J."/>
            <person name="Tsai S.M."/>
            <person name="Nusslein K."/>
        </authorList>
    </citation>
    <scope>NUCLEOTIDE SEQUENCE [LARGE SCALE GENOMIC DNA]</scope>
    <source>
        <strain evidence="1">Amazon FNV 2010 28 9</strain>
    </source>
</reference>
<proteinExistence type="predicted"/>
<sequence>KPIKKPIKKPINKLIKKPVFKIAKNAKRNIRFLRSNQSIRIIGKTGNEVKRARSDRDYVIQVVEGKKIVGYINSTTKTKSRKPIPSKFSSSMIARLKHARTMTLTKASTRHKKIYVLNNKKRLSTQISRNILQIVKRNKGKAFSLKIKPSKHTWKEPANTPYVYNDGKISDKYLKNIIVSGILMRMRQARFTMTPKLIAQGDLKKGWVREESIEVQLSFADVPKVKKSKRKKKK</sequence>